<proteinExistence type="predicted"/>
<protein>
    <submittedName>
        <fullName evidence="2">DUF2029 domain-containing protein</fullName>
    </submittedName>
</protein>
<feature type="transmembrane region" description="Helical" evidence="1">
    <location>
        <begin position="257"/>
        <end position="274"/>
    </location>
</feature>
<gene>
    <name evidence="2" type="ORF">G6045_24645</name>
</gene>
<evidence type="ECO:0000256" key="1">
    <source>
        <dbReference type="SAM" id="Phobius"/>
    </source>
</evidence>
<feature type="transmembrane region" description="Helical" evidence="1">
    <location>
        <begin position="227"/>
        <end position="245"/>
    </location>
</feature>
<name>A0A6G4XQD7_9ACTN</name>
<feature type="transmembrane region" description="Helical" evidence="1">
    <location>
        <begin position="165"/>
        <end position="195"/>
    </location>
</feature>
<evidence type="ECO:0000313" key="3">
    <source>
        <dbReference type="Proteomes" id="UP000481109"/>
    </source>
</evidence>
<accession>A0A6G4XQD7</accession>
<keyword evidence="1" id="KW-0472">Membrane</keyword>
<keyword evidence="1" id="KW-1133">Transmembrane helix</keyword>
<comment type="caution">
    <text evidence="2">The sequence shown here is derived from an EMBL/GenBank/DDBJ whole genome shotgun (WGS) entry which is preliminary data.</text>
</comment>
<reference evidence="2 3" key="1">
    <citation type="submission" date="2020-02" db="EMBL/GenBank/DDBJ databases">
        <title>Whole-genome analyses of novel actinobacteria.</title>
        <authorList>
            <person name="Sahin N."/>
            <person name="Tokatli A."/>
        </authorList>
    </citation>
    <scope>NUCLEOTIDE SEQUENCE [LARGE SCALE GENOMIC DNA]</scope>
    <source>
        <strain evidence="2 3">YC504</strain>
    </source>
</reference>
<feature type="transmembrane region" description="Helical" evidence="1">
    <location>
        <begin position="202"/>
        <end position="221"/>
    </location>
</feature>
<feature type="transmembrane region" description="Helical" evidence="1">
    <location>
        <begin position="25"/>
        <end position="43"/>
    </location>
</feature>
<feature type="transmembrane region" description="Helical" evidence="1">
    <location>
        <begin position="126"/>
        <end position="159"/>
    </location>
</feature>
<dbReference type="Proteomes" id="UP000481109">
    <property type="component" value="Unassembled WGS sequence"/>
</dbReference>
<dbReference type="AlphaFoldDB" id="A0A6G4XQD7"/>
<organism evidence="2 3">
    <name type="scientific">Streptomyces mesophilus</name>
    <dbReference type="NCBI Taxonomy" id="1775132"/>
    <lineage>
        <taxon>Bacteria</taxon>
        <taxon>Bacillati</taxon>
        <taxon>Actinomycetota</taxon>
        <taxon>Actinomycetes</taxon>
        <taxon>Kitasatosporales</taxon>
        <taxon>Streptomycetaceae</taxon>
        <taxon>Streptomyces</taxon>
    </lineage>
</organism>
<feature type="transmembrane region" description="Helical" evidence="1">
    <location>
        <begin position="88"/>
        <end position="114"/>
    </location>
</feature>
<keyword evidence="3" id="KW-1185">Reference proteome</keyword>
<dbReference type="EMBL" id="JAAKZW010000119">
    <property type="protein sequence ID" value="NGO78821.1"/>
    <property type="molecule type" value="Genomic_DNA"/>
</dbReference>
<sequence>MSSPSHPRSPAATADRAVWHVRHRVPLLSTLALLPLYAVWWLVFAKGGGDLAAQQAWADFVAEHPGSPYNLSWYGGLHTANYSLISPYLMAALGVQTVTLLSGLASGWLGGMLWVRTGIARPLWPALLTSYALCCNVISGRTTFALGIAFALGACVLLIGARRIWWAGLCAALATMGSPVAGLYLVVVGAAFLLVRDWGRALSLLLPPFVVVGLTTLLFPFEGVQPMGWGRILAPVLFCAAVLLVAPAKWRTLKAGAAVYALGVVLTYLIASPIGTNVERFAQLIAPAVLLACLPAKPSGPQRRADRVKRVAYVLTLVFSVYWVTQKAVDDIVVYTKVPAWAQHTDSLVEALDGLGADRTRVEVVPARDHRESVLLAPHVNLAKGWNRQADVERGPLFYDGYPGAGVPDGAFSPEAYKDWLDRWAVGLVVLPKDARPDGPAEREAALVRSGPGFLEPVWQDEHWKVFRVRDAEPLVSGAAEVVRSDETSLVVRASAKGSVTVKIAYSPWLTTSGGCLARDGAFVRLEVDGPGEYRISSAYGWTPPGRC</sequence>
<evidence type="ECO:0000313" key="2">
    <source>
        <dbReference type="EMBL" id="NGO78821.1"/>
    </source>
</evidence>
<keyword evidence="1" id="KW-0812">Transmembrane</keyword>